<dbReference type="Proteomes" id="UP000237222">
    <property type="component" value="Unassembled WGS sequence"/>
</dbReference>
<dbReference type="Gene3D" id="3.40.50.1240">
    <property type="entry name" value="Phosphoglycerate mutase-like"/>
    <property type="match status" value="1"/>
</dbReference>
<gene>
    <name evidence="1" type="ORF">C0068_05670</name>
</gene>
<dbReference type="PANTHER" id="PTHR48100">
    <property type="entry name" value="BROAD-SPECIFICITY PHOSPHATASE YOR283W-RELATED"/>
    <property type="match status" value="1"/>
</dbReference>
<dbReference type="InterPro" id="IPR050275">
    <property type="entry name" value="PGM_Phosphatase"/>
</dbReference>
<protein>
    <recommendedName>
        <fullName evidence="3">Histidine phosphatase family protein</fullName>
    </recommendedName>
</protein>
<dbReference type="OrthoDB" id="280692at2"/>
<dbReference type="GO" id="GO:0005737">
    <property type="term" value="C:cytoplasm"/>
    <property type="evidence" value="ECO:0007669"/>
    <property type="project" value="TreeGrafter"/>
</dbReference>
<dbReference type="RefSeq" id="WP_103683518.1">
    <property type="nucleotide sequence ID" value="NZ_PQGG01000012.1"/>
</dbReference>
<dbReference type="SUPFAM" id="SSF53254">
    <property type="entry name" value="Phosphoglycerate mutase-like"/>
    <property type="match status" value="1"/>
</dbReference>
<dbReference type="EMBL" id="PQGG01000012">
    <property type="protein sequence ID" value="POP53759.1"/>
    <property type="molecule type" value="Genomic_DNA"/>
</dbReference>
<sequence>MAEVIVVRHGQAAFATDDYDRLTEVGWEQSRLLGEHFASAEQHFDAVFTGTMRRHRETLAGIRDALAQADIATPNAVELTGLNEYDFHSLVDAYIALNGDVYEGVKLDLSDSRMFYRILRLALMAWSRDELINVAEPWQEFEERVRSTLAALSAVKGRVLVVTSGGPISALLREVLKLDVETMVNTNLQAKNTGVTRYFTRGMNFSLNMFNAVPHLESSGLRHLITYT</sequence>
<dbReference type="AlphaFoldDB" id="A0A2S4HIH8"/>
<evidence type="ECO:0000313" key="1">
    <source>
        <dbReference type="EMBL" id="POP53759.1"/>
    </source>
</evidence>
<dbReference type="PANTHER" id="PTHR48100:SF1">
    <property type="entry name" value="HISTIDINE PHOSPHATASE FAMILY PROTEIN-RELATED"/>
    <property type="match status" value="1"/>
</dbReference>
<dbReference type="InterPro" id="IPR013078">
    <property type="entry name" value="His_Pase_superF_clade-1"/>
</dbReference>
<proteinExistence type="predicted"/>
<reference evidence="1" key="1">
    <citation type="submission" date="2018-01" db="EMBL/GenBank/DDBJ databases">
        <authorList>
            <person name="Yu X.-D."/>
        </authorList>
    </citation>
    <scope>NUCLEOTIDE SEQUENCE</scope>
    <source>
        <strain evidence="1">ZX-21</strain>
    </source>
</reference>
<evidence type="ECO:0000313" key="2">
    <source>
        <dbReference type="Proteomes" id="UP000237222"/>
    </source>
</evidence>
<organism evidence="1 2">
    <name type="scientific">Zhongshania marina</name>
    <dbReference type="NCBI Taxonomy" id="2304603"/>
    <lineage>
        <taxon>Bacteria</taxon>
        <taxon>Pseudomonadati</taxon>
        <taxon>Pseudomonadota</taxon>
        <taxon>Gammaproteobacteria</taxon>
        <taxon>Cellvibrionales</taxon>
        <taxon>Spongiibacteraceae</taxon>
        <taxon>Zhongshania</taxon>
    </lineage>
</organism>
<evidence type="ECO:0008006" key="3">
    <source>
        <dbReference type="Google" id="ProtNLM"/>
    </source>
</evidence>
<comment type="caution">
    <text evidence="1">The sequence shown here is derived from an EMBL/GenBank/DDBJ whole genome shotgun (WGS) entry which is preliminary data.</text>
</comment>
<dbReference type="SMART" id="SM00855">
    <property type="entry name" value="PGAM"/>
    <property type="match status" value="1"/>
</dbReference>
<dbReference type="Pfam" id="PF00300">
    <property type="entry name" value="His_Phos_1"/>
    <property type="match status" value="2"/>
</dbReference>
<name>A0A2S4HIH8_9GAMM</name>
<dbReference type="CDD" id="cd07067">
    <property type="entry name" value="HP_PGM_like"/>
    <property type="match status" value="1"/>
</dbReference>
<dbReference type="GO" id="GO:0016791">
    <property type="term" value="F:phosphatase activity"/>
    <property type="evidence" value="ECO:0007669"/>
    <property type="project" value="TreeGrafter"/>
</dbReference>
<dbReference type="InterPro" id="IPR029033">
    <property type="entry name" value="His_PPase_superfam"/>
</dbReference>
<accession>A0A2S4HIH8</accession>